<sequence>MGTRAGSMDARSCMDRSQWRVSLPISSLTSSTTAPTCGHQSSNTLAIISRFTMRSPWMRYASWKRCSHLRLLSANCLWSSSEKHFWISSRRILVLGSMAPARFRNRVKWWWEGRDSRIASLIPGC</sequence>
<dbReference type="Proteomes" id="UP000298652">
    <property type="component" value="Chromosome 2"/>
</dbReference>
<name>A0A4U6VV98_SETVI</name>
<evidence type="ECO:0000313" key="1">
    <source>
        <dbReference type="EMBL" id="TKW33322.1"/>
    </source>
</evidence>
<dbReference type="AlphaFoldDB" id="A0A4U6VV98"/>
<proteinExistence type="predicted"/>
<dbReference type="Gramene" id="TKW33322">
    <property type="protein sequence ID" value="TKW33322"/>
    <property type="gene ID" value="SEVIR_2G226400v2"/>
</dbReference>
<keyword evidence="2" id="KW-1185">Reference proteome</keyword>
<dbReference type="EMBL" id="CM016553">
    <property type="protein sequence ID" value="TKW33322.1"/>
    <property type="molecule type" value="Genomic_DNA"/>
</dbReference>
<accession>A0A4U6VV98</accession>
<reference evidence="1" key="1">
    <citation type="submission" date="2019-03" db="EMBL/GenBank/DDBJ databases">
        <title>WGS assembly of Setaria viridis.</title>
        <authorList>
            <person name="Huang P."/>
            <person name="Jenkins J."/>
            <person name="Grimwood J."/>
            <person name="Barry K."/>
            <person name="Healey A."/>
            <person name="Mamidi S."/>
            <person name="Sreedasyam A."/>
            <person name="Shu S."/>
            <person name="Feldman M."/>
            <person name="Wu J."/>
            <person name="Yu Y."/>
            <person name="Chen C."/>
            <person name="Johnson J."/>
            <person name="Rokhsar D."/>
            <person name="Baxter I."/>
            <person name="Schmutz J."/>
            <person name="Brutnell T."/>
            <person name="Kellogg E."/>
        </authorList>
    </citation>
    <scope>NUCLEOTIDE SEQUENCE [LARGE SCALE GENOMIC DNA]</scope>
</reference>
<protein>
    <submittedName>
        <fullName evidence="1">Uncharacterized protein</fullName>
    </submittedName>
</protein>
<gene>
    <name evidence="1" type="ORF">SEVIR_2G226400v2</name>
</gene>
<evidence type="ECO:0000313" key="2">
    <source>
        <dbReference type="Proteomes" id="UP000298652"/>
    </source>
</evidence>
<organism evidence="1 2">
    <name type="scientific">Setaria viridis</name>
    <name type="common">Green bristlegrass</name>
    <name type="synonym">Setaria italica subsp. viridis</name>
    <dbReference type="NCBI Taxonomy" id="4556"/>
    <lineage>
        <taxon>Eukaryota</taxon>
        <taxon>Viridiplantae</taxon>
        <taxon>Streptophyta</taxon>
        <taxon>Embryophyta</taxon>
        <taxon>Tracheophyta</taxon>
        <taxon>Spermatophyta</taxon>
        <taxon>Magnoliopsida</taxon>
        <taxon>Liliopsida</taxon>
        <taxon>Poales</taxon>
        <taxon>Poaceae</taxon>
        <taxon>PACMAD clade</taxon>
        <taxon>Panicoideae</taxon>
        <taxon>Panicodae</taxon>
        <taxon>Paniceae</taxon>
        <taxon>Cenchrinae</taxon>
        <taxon>Setaria</taxon>
    </lineage>
</organism>